<name>A0A1A8FTT0_9TELE</name>
<organism evidence="2">
    <name type="scientific">Nothobranchius korthausae</name>
    <dbReference type="NCBI Taxonomy" id="1143690"/>
    <lineage>
        <taxon>Eukaryota</taxon>
        <taxon>Metazoa</taxon>
        <taxon>Chordata</taxon>
        <taxon>Craniata</taxon>
        <taxon>Vertebrata</taxon>
        <taxon>Euteleostomi</taxon>
        <taxon>Actinopterygii</taxon>
        <taxon>Neopterygii</taxon>
        <taxon>Teleostei</taxon>
        <taxon>Neoteleostei</taxon>
        <taxon>Acanthomorphata</taxon>
        <taxon>Ovalentaria</taxon>
        <taxon>Atherinomorphae</taxon>
        <taxon>Cyprinodontiformes</taxon>
        <taxon>Nothobranchiidae</taxon>
        <taxon>Nothobranchius</taxon>
    </lineage>
</organism>
<protein>
    <submittedName>
        <fullName evidence="2">Uncharacterized protein</fullName>
    </submittedName>
</protein>
<keyword evidence="1" id="KW-0812">Transmembrane</keyword>
<reference evidence="2" key="1">
    <citation type="submission" date="2016-05" db="EMBL/GenBank/DDBJ databases">
        <authorList>
            <person name="Lavstsen T."/>
            <person name="Jespersen J.S."/>
        </authorList>
    </citation>
    <scope>NUCLEOTIDE SEQUENCE</scope>
    <source>
        <tissue evidence="2">Brain</tissue>
    </source>
</reference>
<feature type="transmembrane region" description="Helical" evidence="1">
    <location>
        <begin position="6"/>
        <end position="24"/>
    </location>
</feature>
<feature type="non-terminal residue" evidence="2">
    <location>
        <position position="87"/>
    </location>
</feature>
<keyword evidence="1" id="KW-1133">Transmembrane helix</keyword>
<sequence length="87" mass="10151">TSRCVYVVFFYHWLWFLSFWVAGYKHTSAPNNTRYQRDLNVESFTKSHANSAICIDICRVMCVNVIFIYIGVCRVLSSTAFSCHELL</sequence>
<reference evidence="2" key="2">
    <citation type="submission" date="2016-06" db="EMBL/GenBank/DDBJ databases">
        <title>The genome of a short-lived fish provides insights into sex chromosome evolution and the genetic control of aging.</title>
        <authorList>
            <person name="Reichwald K."/>
            <person name="Felder M."/>
            <person name="Petzold A."/>
            <person name="Koch P."/>
            <person name="Groth M."/>
            <person name="Platzer M."/>
        </authorList>
    </citation>
    <scope>NUCLEOTIDE SEQUENCE</scope>
    <source>
        <tissue evidence="2">Brain</tissue>
    </source>
</reference>
<proteinExistence type="predicted"/>
<feature type="non-terminal residue" evidence="2">
    <location>
        <position position="1"/>
    </location>
</feature>
<evidence type="ECO:0000256" key="1">
    <source>
        <dbReference type="SAM" id="Phobius"/>
    </source>
</evidence>
<keyword evidence="1" id="KW-0472">Membrane</keyword>
<dbReference type="EMBL" id="HAEB01015002">
    <property type="protein sequence ID" value="SBQ61529.1"/>
    <property type="molecule type" value="Transcribed_RNA"/>
</dbReference>
<gene>
    <name evidence="2" type="primary">Nfu_g_1_024958</name>
</gene>
<evidence type="ECO:0000313" key="2">
    <source>
        <dbReference type="EMBL" id="SBQ61529.1"/>
    </source>
</evidence>
<dbReference type="AlphaFoldDB" id="A0A1A8FTT0"/>
<accession>A0A1A8FTT0</accession>